<evidence type="ECO:0000256" key="1">
    <source>
        <dbReference type="SAM" id="MobiDB-lite"/>
    </source>
</evidence>
<reference evidence="3" key="1">
    <citation type="submission" date="2014-11" db="EMBL/GenBank/DDBJ databases">
        <authorList>
            <person name="Otto D Thomas"/>
            <person name="Naeem Raeece"/>
        </authorList>
    </citation>
    <scope>NUCLEOTIDE SEQUENCE</scope>
</reference>
<dbReference type="Gene3D" id="3.40.50.620">
    <property type="entry name" value="HUPs"/>
    <property type="match status" value="1"/>
</dbReference>
<dbReference type="CDD" id="cd06259">
    <property type="entry name" value="YdcF-like"/>
    <property type="match status" value="1"/>
</dbReference>
<dbReference type="PANTHER" id="PTHR30336:SF20">
    <property type="entry name" value="DUF218 DOMAIN-CONTAINING PROTEIN"/>
    <property type="match status" value="1"/>
</dbReference>
<sequence>MPQSQATPQGETAVSAVPEESSSKEKEKLPDQFLRAFTGELSIESATLDARDQSGRSLCRYAFAGRQVDLAQNLLERSYKDDVVGPPLSLSLSPSAGGEGEQKKKLDAVIIPGGGQEDSGRLAPWVEARCEAALTLKDDTKFFVVLSRSTPHRAPPLDKGGFPVDESHAAAAWLLERGITKDRILIDSFSLDTIGNVWFALVCLCRPLGLRNLCVVTSEFHMERTRALFEWVSAMRDCPFEDQSQLHDLAPERILYLSTENRGASDGGLDQRRAKEKKSVEMLFDRTMRKVCCLRDLVLFMFTNHGAYDARALEYREEKDFSGEGDPRRGGGALY</sequence>
<feature type="domain" description="DUF218" evidence="2">
    <location>
        <begin position="107"/>
        <end position="233"/>
    </location>
</feature>
<dbReference type="InterPro" id="IPR014729">
    <property type="entry name" value="Rossmann-like_a/b/a_fold"/>
</dbReference>
<protein>
    <recommendedName>
        <fullName evidence="2">DUF218 domain-containing protein</fullName>
    </recommendedName>
</protein>
<dbReference type="AlphaFoldDB" id="A0A0G4FPW4"/>
<accession>A0A0G4FPW4</accession>
<name>A0A0G4FPW4_9ALVE</name>
<dbReference type="VEuPathDB" id="CryptoDB:Cvel_18168"/>
<evidence type="ECO:0000259" key="2">
    <source>
        <dbReference type="Pfam" id="PF02698"/>
    </source>
</evidence>
<dbReference type="Pfam" id="PF02698">
    <property type="entry name" value="DUF218"/>
    <property type="match status" value="1"/>
</dbReference>
<organism evidence="3">
    <name type="scientific">Chromera velia CCMP2878</name>
    <dbReference type="NCBI Taxonomy" id="1169474"/>
    <lineage>
        <taxon>Eukaryota</taxon>
        <taxon>Sar</taxon>
        <taxon>Alveolata</taxon>
        <taxon>Colpodellida</taxon>
        <taxon>Chromeraceae</taxon>
        <taxon>Chromera</taxon>
    </lineage>
</organism>
<dbReference type="PANTHER" id="PTHR30336">
    <property type="entry name" value="INNER MEMBRANE PROTEIN, PROBABLE PERMEASE"/>
    <property type="match status" value="1"/>
</dbReference>
<feature type="compositionally biased region" description="Polar residues" evidence="1">
    <location>
        <begin position="1"/>
        <end position="12"/>
    </location>
</feature>
<dbReference type="EMBL" id="CDMZ01000540">
    <property type="protein sequence ID" value="CEM16510.1"/>
    <property type="molecule type" value="Genomic_DNA"/>
</dbReference>
<evidence type="ECO:0000313" key="3">
    <source>
        <dbReference type="EMBL" id="CEM16510.1"/>
    </source>
</evidence>
<proteinExistence type="predicted"/>
<dbReference type="InterPro" id="IPR051599">
    <property type="entry name" value="Cell_Envelope_Assoc"/>
</dbReference>
<dbReference type="GO" id="GO:0005886">
    <property type="term" value="C:plasma membrane"/>
    <property type="evidence" value="ECO:0007669"/>
    <property type="project" value="TreeGrafter"/>
</dbReference>
<feature type="region of interest" description="Disordered" evidence="1">
    <location>
        <begin position="1"/>
        <end position="30"/>
    </location>
</feature>
<feature type="compositionally biased region" description="Basic and acidic residues" evidence="1">
    <location>
        <begin position="21"/>
        <end position="30"/>
    </location>
</feature>
<dbReference type="InterPro" id="IPR003848">
    <property type="entry name" value="DUF218"/>
</dbReference>
<gene>
    <name evidence="3" type="ORF">Cvel_18168</name>
</gene>